<evidence type="ECO:0000313" key="1">
    <source>
        <dbReference type="EMBL" id="QJA96002.1"/>
    </source>
</evidence>
<dbReference type="AlphaFoldDB" id="A0A6M3LR42"/>
<organism evidence="1">
    <name type="scientific">viral metagenome</name>
    <dbReference type="NCBI Taxonomy" id="1070528"/>
    <lineage>
        <taxon>unclassified sequences</taxon>
        <taxon>metagenomes</taxon>
        <taxon>organismal metagenomes</taxon>
    </lineage>
</organism>
<reference evidence="1" key="1">
    <citation type="submission" date="2020-03" db="EMBL/GenBank/DDBJ databases">
        <title>The deep terrestrial virosphere.</title>
        <authorList>
            <person name="Holmfeldt K."/>
            <person name="Nilsson E."/>
            <person name="Simone D."/>
            <person name="Lopez-Fernandez M."/>
            <person name="Wu X."/>
            <person name="de Brujin I."/>
            <person name="Lundin D."/>
            <person name="Andersson A."/>
            <person name="Bertilsson S."/>
            <person name="Dopson M."/>
        </authorList>
    </citation>
    <scope>NUCLEOTIDE SEQUENCE</scope>
    <source>
        <strain evidence="1">MM415B05014</strain>
    </source>
</reference>
<accession>A0A6M3LR42</accession>
<dbReference type="EMBL" id="MT143361">
    <property type="protein sequence ID" value="QJA96002.1"/>
    <property type="molecule type" value="Genomic_DNA"/>
</dbReference>
<sequence>MEKRKFEEYLGDGLYADFDGYQIILSANDRVGGDNSTDRVALEPGVVTSFLQYIARLRKEGIPI</sequence>
<protein>
    <submittedName>
        <fullName evidence="1">Uncharacterized protein</fullName>
    </submittedName>
</protein>
<proteinExistence type="predicted"/>
<gene>
    <name evidence="1" type="ORF">MM415B05014_0012</name>
</gene>
<name>A0A6M3LR42_9ZZZZ</name>